<dbReference type="SUPFAM" id="SSF47413">
    <property type="entry name" value="lambda repressor-like DNA-binding domains"/>
    <property type="match status" value="1"/>
</dbReference>
<gene>
    <name evidence="2" type="ORF">DP114_32830</name>
</gene>
<dbReference type="AlphaFoldDB" id="A0A856MSE3"/>
<dbReference type="InterPro" id="IPR001387">
    <property type="entry name" value="Cro/C1-type_HTH"/>
</dbReference>
<dbReference type="EMBL" id="CP030119">
    <property type="protein sequence ID" value="QDL12557.1"/>
    <property type="molecule type" value="Genomic_DNA"/>
</dbReference>
<name>A0A856MSE3_9CYAN</name>
<proteinExistence type="predicted"/>
<dbReference type="CDD" id="cd00093">
    <property type="entry name" value="HTH_XRE"/>
    <property type="match status" value="1"/>
</dbReference>
<dbReference type="GO" id="GO:0003677">
    <property type="term" value="F:DNA binding"/>
    <property type="evidence" value="ECO:0007669"/>
    <property type="project" value="InterPro"/>
</dbReference>
<dbReference type="PROSITE" id="PS50943">
    <property type="entry name" value="HTH_CROC1"/>
    <property type="match status" value="1"/>
</dbReference>
<protein>
    <submittedName>
        <fullName evidence="2">Transcriptional regulator</fullName>
    </submittedName>
</protein>
<reference evidence="2 3" key="1">
    <citation type="submission" date="2018-06" db="EMBL/GenBank/DDBJ databases">
        <title>Comparative genomics of Brasilonema spp. strains.</title>
        <authorList>
            <person name="Alvarenga D.O."/>
            <person name="Fiore M.F."/>
            <person name="Varani A.M."/>
        </authorList>
    </citation>
    <scope>NUCLEOTIDE SEQUENCE [LARGE SCALE GENOMIC DNA]</scope>
    <source>
        <strain evidence="2 3">CENA114</strain>
        <plasmid evidence="3">pboct1</plasmid>
    </source>
</reference>
<dbReference type="KEGG" id="bsen:DP114_32830"/>
<keyword evidence="2" id="KW-0614">Plasmid</keyword>
<feature type="domain" description="HTH cro/C1-type" evidence="1">
    <location>
        <begin position="15"/>
        <end position="67"/>
    </location>
</feature>
<dbReference type="Pfam" id="PF01381">
    <property type="entry name" value="HTH_3"/>
    <property type="match status" value="1"/>
</dbReference>
<geneLocation type="plasmid" evidence="3">
    <name>pboct1</name>
</geneLocation>
<dbReference type="RefSeq" id="WP_169266203.1">
    <property type="nucleotide sequence ID" value="NZ_CAWOXK010000002.1"/>
</dbReference>
<dbReference type="InterPro" id="IPR010982">
    <property type="entry name" value="Lambda_DNA-bd_dom_sf"/>
</dbReference>
<evidence type="ECO:0000313" key="2">
    <source>
        <dbReference type="EMBL" id="QDL12557.1"/>
    </source>
</evidence>
<dbReference type="Gene3D" id="1.10.260.40">
    <property type="entry name" value="lambda repressor-like DNA-binding domains"/>
    <property type="match status" value="1"/>
</dbReference>
<evidence type="ECO:0000313" key="3">
    <source>
        <dbReference type="Proteomes" id="UP000503129"/>
    </source>
</evidence>
<keyword evidence="3" id="KW-1185">Reference proteome</keyword>
<sequence>MQVGETSRQRLAELLKELRGERSQRSFAKLLGVSNQAVQYWEKERTWPDDNNLERIAELKGWTLLQLQVYLEGEQQRSSVADEDVNRVNDGELQQQSRSVQQLLEEVRMLPFQAAVQVAKVALETMEMMAAKS</sequence>
<accession>A0A856MSE3</accession>
<organism evidence="2 3">
    <name type="scientific">Brasilonema sennae CENA114</name>
    <dbReference type="NCBI Taxonomy" id="415709"/>
    <lineage>
        <taxon>Bacteria</taxon>
        <taxon>Bacillati</taxon>
        <taxon>Cyanobacteriota</taxon>
        <taxon>Cyanophyceae</taxon>
        <taxon>Nostocales</taxon>
        <taxon>Scytonemataceae</taxon>
        <taxon>Brasilonema</taxon>
        <taxon>Bromeliae group (in: Brasilonema)</taxon>
    </lineage>
</organism>
<dbReference type="SMART" id="SM00530">
    <property type="entry name" value="HTH_XRE"/>
    <property type="match status" value="1"/>
</dbReference>
<dbReference type="Proteomes" id="UP000503129">
    <property type="component" value="Plasmid pBOCT1"/>
</dbReference>
<evidence type="ECO:0000259" key="1">
    <source>
        <dbReference type="PROSITE" id="PS50943"/>
    </source>
</evidence>